<keyword evidence="3" id="KW-1185">Reference proteome</keyword>
<sequence length="601" mass="66900">MKVKHVMGIVTAGLVTDALWRRSRAARLRSLPPSAEPLDGTHRFVTAFGVELDGDTRRAAVAYARSEGLEVLDLVPQGLDSLRAMELVRRLDPASFRTARLAQGAGGGHALVVSEDVARRAGLGRTDGLSAAEMDELTARLKRYAPTATDTVVTASIKPVGCTPEDRRAILRRRWLNDLPTYLSGNIIGLGAFAVGAVLSRGWGVASIAAVCAQPYLTTLGTPLRPHDRRRFALCRPVTAPYRWLSVAAALEKPDLELLWLRGEFATELAGGTGRFFEPHRADCPWCGGNRLRHLLTSGDLQHHRPGVFRLERCGSCGHIFQNPRLSSAGLTFYYKEFYDGTGGAEVERGFRLGAPHYRDRARMLRGHATPEAWLDVGGGHGHFCNAARDIWPETRFDALDMSSSVEEAERQGWIDRGHRGLFPSLADELAGAYDVVSMHHYLEHTVDPYAELDAAAKVLPVGGHLLIEVPDPEWPIGRIARRWWHCWFQPQHLHLIPVRNLVEALADRGLETVEVHRGKAHQPLDLTMIVMLMVHRLVPDPNKPWRFEPHRRIRLAARAAAFLAGIPLIMTAAMIDQLIYPVIRMSRRSNAYRVLARKQR</sequence>
<proteinExistence type="predicted"/>
<name>A0ABP5WM05_9ACTN</name>
<dbReference type="InterPro" id="IPR029063">
    <property type="entry name" value="SAM-dependent_MTases_sf"/>
</dbReference>
<keyword evidence="1" id="KW-0472">Membrane</keyword>
<dbReference type="SUPFAM" id="SSF53335">
    <property type="entry name" value="S-adenosyl-L-methionine-dependent methyltransferases"/>
    <property type="match status" value="1"/>
</dbReference>
<evidence type="ECO:0000313" key="2">
    <source>
        <dbReference type="EMBL" id="GAA2428251.1"/>
    </source>
</evidence>
<feature type="transmembrane region" description="Helical" evidence="1">
    <location>
        <begin position="560"/>
        <end position="584"/>
    </location>
</feature>
<evidence type="ECO:0008006" key="4">
    <source>
        <dbReference type="Google" id="ProtNLM"/>
    </source>
</evidence>
<comment type="caution">
    <text evidence="2">The sequence shown here is derived from an EMBL/GenBank/DDBJ whole genome shotgun (WGS) entry which is preliminary data.</text>
</comment>
<protein>
    <recommendedName>
        <fullName evidence="4">Class I SAM-dependent methyltransferase</fullName>
    </recommendedName>
</protein>
<dbReference type="Pfam" id="PF13489">
    <property type="entry name" value="Methyltransf_23"/>
    <property type="match status" value="1"/>
</dbReference>
<reference evidence="3" key="1">
    <citation type="journal article" date="2019" name="Int. J. Syst. Evol. Microbiol.">
        <title>The Global Catalogue of Microorganisms (GCM) 10K type strain sequencing project: providing services to taxonomists for standard genome sequencing and annotation.</title>
        <authorList>
            <consortium name="The Broad Institute Genomics Platform"/>
            <consortium name="The Broad Institute Genome Sequencing Center for Infectious Disease"/>
            <person name="Wu L."/>
            <person name="Ma J."/>
        </authorList>
    </citation>
    <scope>NUCLEOTIDE SEQUENCE [LARGE SCALE GENOMIC DNA]</scope>
    <source>
        <strain evidence="3">JCM 3325</strain>
    </source>
</reference>
<organism evidence="2 3">
    <name type="scientific">Actinomadura vinacea</name>
    <dbReference type="NCBI Taxonomy" id="115336"/>
    <lineage>
        <taxon>Bacteria</taxon>
        <taxon>Bacillati</taxon>
        <taxon>Actinomycetota</taxon>
        <taxon>Actinomycetes</taxon>
        <taxon>Streptosporangiales</taxon>
        <taxon>Thermomonosporaceae</taxon>
        <taxon>Actinomadura</taxon>
    </lineage>
</organism>
<keyword evidence="1" id="KW-0812">Transmembrane</keyword>
<keyword evidence="1" id="KW-1133">Transmembrane helix</keyword>
<evidence type="ECO:0000313" key="3">
    <source>
        <dbReference type="Proteomes" id="UP001501231"/>
    </source>
</evidence>
<gene>
    <name evidence="2" type="ORF">GCM10010191_46570</name>
</gene>
<dbReference type="Proteomes" id="UP001501231">
    <property type="component" value="Unassembled WGS sequence"/>
</dbReference>
<evidence type="ECO:0000256" key="1">
    <source>
        <dbReference type="SAM" id="Phobius"/>
    </source>
</evidence>
<dbReference type="CDD" id="cd02440">
    <property type="entry name" value="AdoMet_MTases"/>
    <property type="match status" value="1"/>
</dbReference>
<dbReference type="EMBL" id="BAAARW010000016">
    <property type="protein sequence ID" value="GAA2428251.1"/>
    <property type="molecule type" value="Genomic_DNA"/>
</dbReference>
<dbReference type="Gene3D" id="3.40.50.150">
    <property type="entry name" value="Vaccinia Virus protein VP39"/>
    <property type="match status" value="1"/>
</dbReference>
<accession>A0ABP5WM05</accession>